<comment type="caution">
    <text evidence="8">The sequence shown here is derived from an EMBL/GenBank/DDBJ whole genome shotgun (WGS) entry which is preliminary data.</text>
</comment>
<dbReference type="GO" id="GO:0009893">
    <property type="term" value="P:positive regulation of metabolic process"/>
    <property type="evidence" value="ECO:0007669"/>
    <property type="project" value="UniProtKB-ARBA"/>
</dbReference>
<evidence type="ECO:0000256" key="2">
    <source>
        <dbReference type="ARBA" id="ARBA00023015"/>
    </source>
</evidence>
<keyword evidence="5" id="KW-0804">Transcription</keyword>
<dbReference type="InterPro" id="IPR018062">
    <property type="entry name" value="HTH_AraC-typ_CS"/>
</dbReference>
<dbReference type="SUPFAM" id="SSF46689">
    <property type="entry name" value="Homeodomain-like"/>
    <property type="match status" value="1"/>
</dbReference>
<evidence type="ECO:0000259" key="7">
    <source>
        <dbReference type="PROSITE" id="PS01124"/>
    </source>
</evidence>
<comment type="subcellular location">
    <subcellularLocation>
        <location evidence="1">Cytoplasm</location>
    </subcellularLocation>
</comment>
<protein>
    <submittedName>
        <fullName evidence="8">AraC family transcriptional regulator</fullName>
    </submittedName>
</protein>
<dbReference type="InterPro" id="IPR020449">
    <property type="entry name" value="Tscrpt_reg_AraC-type_HTH"/>
</dbReference>
<dbReference type="InterPro" id="IPR009057">
    <property type="entry name" value="Homeodomain-like_sf"/>
</dbReference>
<dbReference type="Proteomes" id="UP000249493">
    <property type="component" value="Unassembled WGS sequence"/>
</dbReference>
<gene>
    <name evidence="8" type="ORF">DOZ80_10425</name>
</gene>
<evidence type="ECO:0000313" key="8">
    <source>
        <dbReference type="EMBL" id="RAI70875.1"/>
    </source>
</evidence>
<dbReference type="EMBL" id="QLIN01000003">
    <property type="protein sequence ID" value="RAI70875.1"/>
    <property type="molecule type" value="Genomic_DNA"/>
</dbReference>
<dbReference type="PANTHER" id="PTHR46796:SF6">
    <property type="entry name" value="ARAC SUBFAMILY"/>
    <property type="match status" value="1"/>
</dbReference>
<dbReference type="GO" id="GO:0005737">
    <property type="term" value="C:cytoplasm"/>
    <property type="evidence" value="ECO:0007669"/>
    <property type="project" value="UniProtKB-SubCell"/>
</dbReference>
<accession>A0A327N7Q5</accession>
<dbReference type="PROSITE" id="PS01124">
    <property type="entry name" value="HTH_ARAC_FAMILY_2"/>
    <property type="match status" value="1"/>
</dbReference>
<keyword evidence="4" id="KW-0010">Activator</keyword>
<evidence type="ECO:0000256" key="6">
    <source>
        <dbReference type="ARBA" id="ARBA00037345"/>
    </source>
</evidence>
<dbReference type="InterPro" id="IPR018060">
    <property type="entry name" value="HTH_AraC"/>
</dbReference>
<dbReference type="AlphaFoldDB" id="A0A327N7Q5"/>
<dbReference type="InterPro" id="IPR050204">
    <property type="entry name" value="AraC_XylS_family_regulators"/>
</dbReference>
<dbReference type="GO" id="GO:0003700">
    <property type="term" value="F:DNA-binding transcription factor activity"/>
    <property type="evidence" value="ECO:0007669"/>
    <property type="project" value="InterPro"/>
</dbReference>
<dbReference type="PRINTS" id="PR00032">
    <property type="entry name" value="HTHARAC"/>
</dbReference>
<dbReference type="InterPro" id="IPR035418">
    <property type="entry name" value="AraC-bd_2"/>
</dbReference>
<evidence type="ECO:0000256" key="3">
    <source>
        <dbReference type="ARBA" id="ARBA00023125"/>
    </source>
</evidence>
<name>A0A327N7Q5_PSEFL</name>
<dbReference type="SMART" id="SM00342">
    <property type="entry name" value="HTH_ARAC"/>
    <property type="match status" value="1"/>
</dbReference>
<sequence length="305" mass="34574">MTQVQAHNFECSDFAKWHSIVCSTYDKTNGQLLAGEDFHGSLEVKSFGPCQISHISSKPVAYHRRPESEADLYYIVLSMCPLAQVVQSDRESLQKAGDIVIYDSSRPYSCRFPSGDNQIVLSVPHSVMNKHMFKAASLLSLTLHGNLGVGRLSRSMMLEMWRSQPTDGNIESRLLGSLLDVLAASYDSEYGESDVNEKTRQLQQLDRIKSYILDNLGNSDLTIESVALDTYVSERTLNRLFAGENTTAYKWLWQQRLMASHRLLVSNKSKSVSDIATDFGFKNLSHFSRSFRDYYGMTPRETRRL</sequence>
<dbReference type="Pfam" id="PF12833">
    <property type="entry name" value="HTH_18"/>
    <property type="match status" value="1"/>
</dbReference>
<evidence type="ECO:0000256" key="5">
    <source>
        <dbReference type="ARBA" id="ARBA00023163"/>
    </source>
</evidence>
<organism evidence="8 9">
    <name type="scientific">Pseudomonas fluorescens</name>
    <dbReference type="NCBI Taxonomy" id="294"/>
    <lineage>
        <taxon>Bacteria</taxon>
        <taxon>Pseudomonadati</taxon>
        <taxon>Pseudomonadota</taxon>
        <taxon>Gammaproteobacteria</taxon>
        <taxon>Pseudomonadales</taxon>
        <taxon>Pseudomonadaceae</taxon>
        <taxon>Pseudomonas</taxon>
    </lineage>
</organism>
<comment type="function">
    <text evidence="6">Regulatory protein of the TOL plasmid xyl operons. XylS activates the xylXYZLTEGFJQKIH operon required for the degradation of toluene, m-xylene and p-xylene.</text>
</comment>
<feature type="domain" description="HTH araC/xylS-type" evidence="7">
    <location>
        <begin position="206"/>
        <end position="305"/>
    </location>
</feature>
<evidence type="ECO:0000256" key="4">
    <source>
        <dbReference type="ARBA" id="ARBA00023159"/>
    </source>
</evidence>
<reference evidence="8 9" key="1">
    <citation type="submission" date="2018-06" db="EMBL/GenBank/DDBJ databases">
        <authorList>
            <person name="Zhirakovskaya E."/>
        </authorList>
    </citation>
    <scope>NUCLEOTIDE SEQUENCE [LARGE SCALE GENOMIC DNA]</scope>
    <source>
        <strain evidence="8 9">LY3</strain>
    </source>
</reference>
<dbReference type="RefSeq" id="WP_111282436.1">
    <property type="nucleotide sequence ID" value="NZ_QLIN01000003.1"/>
</dbReference>
<evidence type="ECO:0000313" key="9">
    <source>
        <dbReference type="Proteomes" id="UP000249493"/>
    </source>
</evidence>
<proteinExistence type="predicted"/>
<keyword evidence="3" id="KW-0238">DNA-binding</keyword>
<dbReference type="PANTHER" id="PTHR46796">
    <property type="entry name" value="HTH-TYPE TRANSCRIPTIONAL ACTIVATOR RHAS-RELATED"/>
    <property type="match status" value="1"/>
</dbReference>
<dbReference type="PROSITE" id="PS00041">
    <property type="entry name" value="HTH_ARAC_FAMILY_1"/>
    <property type="match status" value="1"/>
</dbReference>
<dbReference type="Pfam" id="PF14525">
    <property type="entry name" value="AraC_binding_2"/>
    <property type="match status" value="1"/>
</dbReference>
<dbReference type="Gene3D" id="1.10.10.60">
    <property type="entry name" value="Homeodomain-like"/>
    <property type="match status" value="1"/>
</dbReference>
<evidence type="ECO:0000256" key="1">
    <source>
        <dbReference type="ARBA" id="ARBA00004496"/>
    </source>
</evidence>
<keyword evidence="2" id="KW-0805">Transcription regulation</keyword>
<dbReference type="GO" id="GO:0043565">
    <property type="term" value="F:sequence-specific DNA binding"/>
    <property type="evidence" value="ECO:0007669"/>
    <property type="project" value="InterPro"/>
</dbReference>